<sequence length="332" mass="35355">MSPTTMRAMLFERPGQALRMAELPVPVPAAGEILLRVEACGVCRTDLHLIDGELPDPVLPMVPGHEIVGRVVATGSGVRGVAVGQRMGVPWLGWTCGTCGYCASHRENLCDHARFTGYQIHGGYAEYTVADARYCFPLPGAIDAAQAAPLLCAGLIGYRALVMAGDARRLGIYGFGAAAHIIAQVAVWQKRDVLAFTRRGDEASQSFARSLGARWAGAAEDVPPVPLDAALIFAPAGELVPAALHAMAKGGTVVCAGIHMSDIPAFPYRILWGERRIVSVANLTRRDGDEFLALAPQVPVRTEVTRFPLADANLALERLRHGRLQGAAVLLP</sequence>
<evidence type="ECO:0000256" key="1">
    <source>
        <dbReference type="ARBA" id="ARBA00001947"/>
    </source>
</evidence>
<dbReference type="Pfam" id="PF08240">
    <property type="entry name" value="ADH_N"/>
    <property type="match status" value="1"/>
</dbReference>
<evidence type="ECO:0000259" key="7">
    <source>
        <dbReference type="SMART" id="SM00829"/>
    </source>
</evidence>
<dbReference type="InterPro" id="IPR036291">
    <property type="entry name" value="NAD(P)-bd_dom_sf"/>
</dbReference>
<dbReference type="Gene3D" id="3.40.50.720">
    <property type="entry name" value="NAD(P)-binding Rossmann-like Domain"/>
    <property type="match status" value="1"/>
</dbReference>
<dbReference type="InterPro" id="IPR011032">
    <property type="entry name" value="GroES-like_sf"/>
</dbReference>
<dbReference type="RefSeq" id="WP_232516603.1">
    <property type="nucleotide sequence ID" value="NZ_JBHSOG010000051.1"/>
</dbReference>
<evidence type="ECO:0000256" key="5">
    <source>
        <dbReference type="ARBA" id="ARBA00022833"/>
    </source>
</evidence>
<dbReference type="Gene3D" id="3.90.180.10">
    <property type="entry name" value="Medium-chain alcohol dehydrogenases, catalytic domain"/>
    <property type="match status" value="1"/>
</dbReference>
<comment type="cofactor">
    <cofactor evidence="1">
        <name>Zn(2+)</name>
        <dbReference type="ChEBI" id="CHEBI:29105"/>
    </cofactor>
</comment>
<dbReference type="SUPFAM" id="SSF51735">
    <property type="entry name" value="NAD(P)-binding Rossmann-fold domains"/>
    <property type="match status" value="1"/>
</dbReference>
<feature type="domain" description="Enoyl reductase (ER)" evidence="7">
    <location>
        <begin position="15"/>
        <end position="330"/>
    </location>
</feature>
<dbReference type="SUPFAM" id="SSF50129">
    <property type="entry name" value="GroES-like"/>
    <property type="match status" value="1"/>
</dbReference>
<comment type="similarity">
    <text evidence="2">Belongs to the zinc-containing alcohol dehydrogenase family.</text>
</comment>
<dbReference type="InterPro" id="IPR014187">
    <property type="entry name" value="ADH_Zn_typ-2"/>
</dbReference>
<dbReference type="PANTHER" id="PTHR42940">
    <property type="entry name" value="ALCOHOL DEHYDROGENASE 1-RELATED"/>
    <property type="match status" value="1"/>
</dbReference>
<evidence type="ECO:0000313" key="9">
    <source>
        <dbReference type="Proteomes" id="UP001595974"/>
    </source>
</evidence>
<dbReference type="PROSITE" id="PS00059">
    <property type="entry name" value="ADH_ZINC"/>
    <property type="match status" value="1"/>
</dbReference>
<protein>
    <recommendedName>
        <fullName evidence="3">alcohol dehydrogenase</fullName>
        <ecNumber evidence="3">1.1.1.1</ecNumber>
    </recommendedName>
</protein>
<comment type="caution">
    <text evidence="8">The sequence shown here is derived from an EMBL/GenBank/DDBJ whole genome shotgun (WGS) entry which is preliminary data.</text>
</comment>
<evidence type="ECO:0000313" key="8">
    <source>
        <dbReference type="EMBL" id="MFC5770528.1"/>
    </source>
</evidence>
<dbReference type="EMBL" id="JBHSOG010000051">
    <property type="protein sequence ID" value="MFC5770528.1"/>
    <property type="molecule type" value="Genomic_DNA"/>
</dbReference>
<keyword evidence="9" id="KW-1185">Reference proteome</keyword>
<dbReference type="CDD" id="cd08298">
    <property type="entry name" value="CAD2"/>
    <property type="match status" value="1"/>
</dbReference>
<dbReference type="NCBIfam" id="TIGR02822">
    <property type="entry name" value="adh_fam_2"/>
    <property type="match status" value="1"/>
</dbReference>
<keyword evidence="6" id="KW-0560">Oxidoreductase</keyword>
<evidence type="ECO:0000256" key="3">
    <source>
        <dbReference type="ARBA" id="ARBA00013190"/>
    </source>
</evidence>
<name>A0ABW1ATN1_9RHOO</name>
<evidence type="ECO:0000256" key="4">
    <source>
        <dbReference type="ARBA" id="ARBA00022723"/>
    </source>
</evidence>
<gene>
    <name evidence="8" type="ORF">ACFPTN_14200</name>
</gene>
<dbReference type="Proteomes" id="UP001595974">
    <property type="component" value="Unassembled WGS sequence"/>
</dbReference>
<reference evidence="9" key="1">
    <citation type="journal article" date="2019" name="Int. J. Syst. Evol. Microbiol.">
        <title>The Global Catalogue of Microorganisms (GCM) 10K type strain sequencing project: providing services to taxonomists for standard genome sequencing and annotation.</title>
        <authorList>
            <consortium name="The Broad Institute Genomics Platform"/>
            <consortium name="The Broad Institute Genome Sequencing Center for Infectious Disease"/>
            <person name="Wu L."/>
            <person name="Ma J."/>
        </authorList>
    </citation>
    <scope>NUCLEOTIDE SEQUENCE [LARGE SCALE GENOMIC DNA]</scope>
    <source>
        <strain evidence="9">SHR3</strain>
    </source>
</reference>
<keyword evidence="4" id="KW-0479">Metal-binding</keyword>
<dbReference type="PANTHER" id="PTHR42940:SF8">
    <property type="entry name" value="VACUOLAR PROTEIN SORTING-ASSOCIATED PROTEIN 11"/>
    <property type="match status" value="1"/>
</dbReference>
<proteinExistence type="inferred from homology"/>
<dbReference type="SMART" id="SM00829">
    <property type="entry name" value="PKS_ER"/>
    <property type="match status" value="1"/>
</dbReference>
<accession>A0ABW1ATN1</accession>
<evidence type="ECO:0000256" key="6">
    <source>
        <dbReference type="ARBA" id="ARBA00023002"/>
    </source>
</evidence>
<keyword evidence="5" id="KW-0862">Zinc</keyword>
<dbReference type="InterPro" id="IPR020843">
    <property type="entry name" value="ER"/>
</dbReference>
<dbReference type="EC" id="1.1.1.1" evidence="3"/>
<organism evidence="8 9">
    <name type="scientific">Thauera sinica</name>
    <dbReference type="NCBI Taxonomy" id="2665146"/>
    <lineage>
        <taxon>Bacteria</taxon>
        <taxon>Pseudomonadati</taxon>
        <taxon>Pseudomonadota</taxon>
        <taxon>Betaproteobacteria</taxon>
        <taxon>Rhodocyclales</taxon>
        <taxon>Zoogloeaceae</taxon>
        <taxon>Thauera</taxon>
    </lineage>
</organism>
<dbReference type="InterPro" id="IPR002328">
    <property type="entry name" value="ADH_Zn_CS"/>
</dbReference>
<dbReference type="InterPro" id="IPR013154">
    <property type="entry name" value="ADH-like_N"/>
</dbReference>
<evidence type="ECO:0000256" key="2">
    <source>
        <dbReference type="ARBA" id="ARBA00008072"/>
    </source>
</evidence>